<accession>A0A0J8D9S8</accession>
<evidence type="ECO:0008006" key="3">
    <source>
        <dbReference type="Google" id="ProtNLM"/>
    </source>
</evidence>
<sequence>MWGVIYVAHYISQAEKIIENLEDNGIIARRRQVLKSNNSDGLIEIIVEEDDIEDAYEIISSM</sequence>
<reference evidence="1 2" key="1">
    <citation type="submission" date="2015-06" db="EMBL/GenBank/DDBJ databases">
        <title>Draft genome sequence of the purine-degrading Clostridium cylindrosporum HC-1 (DSM 605).</title>
        <authorList>
            <person name="Poehlein A."/>
            <person name="Schiel-Bengelsdorf B."/>
            <person name="Bengelsdorf F."/>
            <person name="Daniel R."/>
            <person name="Duerre P."/>
        </authorList>
    </citation>
    <scope>NUCLEOTIDE SEQUENCE [LARGE SCALE GENOMIC DNA]</scope>
    <source>
        <strain evidence="1 2">DSM 605</strain>
    </source>
</reference>
<dbReference type="AlphaFoldDB" id="A0A0J8D9S8"/>
<protein>
    <recommendedName>
        <fullName evidence="3">DUF2007 domain-containing protein</fullName>
    </recommendedName>
</protein>
<organism evidence="1 2">
    <name type="scientific">Clostridium cylindrosporum DSM 605</name>
    <dbReference type="NCBI Taxonomy" id="1121307"/>
    <lineage>
        <taxon>Bacteria</taxon>
        <taxon>Bacillati</taxon>
        <taxon>Bacillota</taxon>
        <taxon>Clostridia</taxon>
        <taxon>Eubacteriales</taxon>
        <taxon>Clostridiaceae</taxon>
        <taxon>Clostridium</taxon>
    </lineage>
</organism>
<proteinExistence type="predicted"/>
<keyword evidence="2" id="KW-1185">Reference proteome</keyword>
<dbReference type="OrthoDB" id="1684603at2"/>
<dbReference type="STRING" id="1121307.CLCY_1c02930"/>
<comment type="caution">
    <text evidence="1">The sequence shown here is derived from an EMBL/GenBank/DDBJ whole genome shotgun (WGS) entry which is preliminary data.</text>
</comment>
<gene>
    <name evidence="1" type="ORF">CLCY_1c02930</name>
</gene>
<evidence type="ECO:0000313" key="2">
    <source>
        <dbReference type="Proteomes" id="UP000036756"/>
    </source>
</evidence>
<dbReference type="Proteomes" id="UP000036756">
    <property type="component" value="Unassembled WGS sequence"/>
</dbReference>
<dbReference type="RefSeq" id="WP_048571448.1">
    <property type="nucleotide sequence ID" value="NZ_LFVU01000028.1"/>
</dbReference>
<dbReference type="PATRIC" id="fig|1121307.3.peg.658"/>
<name>A0A0J8D9S8_CLOCY</name>
<evidence type="ECO:0000313" key="1">
    <source>
        <dbReference type="EMBL" id="KMT21059.1"/>
    </source>
</evidence>
<dbReference type="EMBL" id="LFVU01000028">
    <property type="protein sequence ID" value="KMT21059.1"/>
    <property type="molecule type" value="Genomic_DNA"/>
</dbReference>